<dbReference type="GO" id="GO:0005737">
    <property type="term" value="C:cytoplasm"/>
    <property type="evidence" value="ECO:0007669"/>
    <property type="project" value="UniProtKB-SubCell"/>
</dbReference>
<comment type="subcellular location">
    <subcellularLocation>
        <location evidence="1">Cytoplasm</location>
    </subcellularLocation>
</comment>
<evidence type="ECO:0000256" key="1">
    <source>
        <dbReference type="ARBA" id="ARBA00004496"/>
    </source>
</evidence>
<dbReference type="GO" id="GO:0006355">
    <property type="term" value="P:regulation of DNA-templated transcription"/>
    <property type="evidence" value="ECO:0007669"/>
    <property type="project" value="InterPro"/>
</dbReference>
<name>A0A1W2BVZ2_9BURK</name>
<comment type="similarity">
    <text evidence="2">Belongs to the TraY family.</text>
</comment>
<evidence type="ECO:0000256" key="5">
    <source>
        <dbReference type="ARBA" id="ARBA00022971"/>
    </source>
</evidence>
<dbReference type="GO" id="GO:0003677">
    <property type="term" value="F:DNA binding"/>
    <property type="evidence" value="ECO:0007669"/>
    <property type="project" value="UniProtKB-KW"/>
</dbReference>
<evidence type="ECO:0000313" key="7">
    <source>
        <dbReference type="EMBL" id="SMC76876.1"/>
    </source>
</evidence>
<dbReference type="RefSeq" id="WP_084285440.1">
    <property type="nucleotide sequence ID" value="NZ_FWXJ01000016.1"/>
</dbReference>
<keyword evidence="5" id="KW-0184">Conjugation</keyword>
<dbReference type="SUPFAM" id="SSF47598">
    <property type="entry name" value="Ribbon-helix-helix"/>
    <property type="match status" value="1"/>
</dbReference>
<evidence type="ECO:0000256" key="4">
    <source>
        <dbReference type="ARBA" id="ARBA00022490"/>
    </source>
</evidence>
<protein>
    <recommendedName>
        <fullName evidence="3">Relaxosome protein TraY</fullName>
    </recommendedName>
</protein>
<proteinExistence type="inferred from homology"/>
<dbReference type="Pfam" id="PF05509">
    <property type="entry name" value="TraY"/>
    <property type="match status" value="1"/>
</dbReference>
<reference evidence="7 8" key="1">
    <citation type="submission" date="2017-04" db="EMBL/GenBank/DDBJ databases">
        <authorList>
            <person name="Afonso C.L."/>
            <person name="Miller P.J."/>
            <person name="Scott M.A."/>
            <person name="Spackman E."/>
            <person name="Goraichik I."/>
            <person name="Dimitrov K.M."/>
            <person name="Suarez D.L."/>
            <person name="Swayne D.E."/>
        </authorList>
    </citation>
    <scope>NUCLEOTIDE SEQUENCE [LARGE SCALE GENOMIC DNA]</scope>
    <source>
        <strain evidence="7 8">VK13</strain>
    </source>
</reference>
<evidence type="ECO:0000313" key="8">
    <source>
        <dbReference type="Proteomes" id="UP000192708"/>
    </source>
</evidence>
<gene>
    <name evidence="7" type="ORF">SAMN06296008_1165</name>
</gene>
<dbReference type="OrthoDB" id="9812023at2"/>
<dbReference type="AlphaFoldDB" id="A0A1W2BVZ2"/>
<keyword evidence="8" id="KW-1185">Reference proteome</keyword>
<evidence type="ECO:0000256" key="6">
    <source>
        <dbReference type="ARBA" id="ARBA00023125"/>
    </source>
</evidence>
<dbReference type="InterPro" id="IPR010985">
    <property type="entry name" value="Ribbon_hlx_hlx"/>
</dbReference>
<keyword evidence="6" id="KW-0238">DNA-binding</keyword>
<sequence>MLAIRLPEDIELRLTTLANKTGRTKTFYARTAILEYLDDLEDLYLAEKRLNNITDGKTKTIKLHQLERELGLAPAAKKELGKLDPQIAKQILQL</sequence>
<dbReference type="Proteomes" id="UP000192708">
    <property type="component" value="Unassembled WGS sequence"/>
</dbReference>
<keyword evidence="4" id="KW-0963">Cytoplasm</keyword>
<evidence type="ECO:0000256" key="3">
    <source>
        <dbReference type="ARBA" id="ARBA00020541"/>
    </source>
</evidence>
<dbReference type="EMBL" id="FWXJ01000016">
    <property type="protein sequence ID" value="SMC76876.1"/>
    <property type="molecule type" value="Genomic_DNA"/>
</dbReference>
<accession>A0A1W2BVZ2</accession>
<evidence type="ECO:0000256" key="2">
    <source>
        <dbReference type="ARBA" id="ARBA00007183"/>
    </source>
</evidence>
<dbReference type="InterPro" id="IPR008876">
    <property type="entry name" value="TraY"/>
</dbReference>
<dbReference type="STRING" id="1938817.SAMN06296008_1165"/>
<organism evidence="7 8">
    <name type="scientific">Polynucleobacter kasalickyi</name>
    <dbReference type="NCBI Taxonomy" id="1938817"/>
    <lineage>
        <taxon>Bacteria</taxon>
        <taxon>Pseudomonadati</taxon>
        <taxon>Pseudomonadota</taxon>
        <taxon>Betaproteobacteria</taxon>
        <taxon>Burkholderiales</taxon>
        <taxon>Burkholderiaceae</taxon>
        <taxon>Polynucleobacter</taxon>
    </lineage>
</organism>